<name>A0A5C4THC2_9BACL</name>
<sequence>MDTEKPERARSPAGQAPLNGMYYERKTDRFVSFVHGRRHYEIAARRCGLPKDWQDKTRRERAI</sequence>
<proteinExistence type="predicted"/>
<dbReference type="OrthoDB" id="2663200at2"/>
<dbReference type="EMBL" id="VDCQ01000001">
    <property type="protein sequence ID" value="TNJ68388.1"/>
    <property type="molecule type" value="Genomic_DNA"/>
</dbReference>
<protein>
    <submittedName>
        <fullName evidence="1">Uncharacterized protein</fullName>
    </submittedName>
</protein>
<organism evidence="1 2">
    <name type="scientific">Paenibacillus hemerocallicola</name>
    <dbReference type="NCBI Taxonomy" id="1172614"/>
    <lineage>
        <taxon>Bacteria</taxon>
        <taxon>Bacillati</taxon>
        <taxon>Bacillota</taxon>
        <taxon>Bacilli</taxon>
        <taxon>Bacillales</taxon>
        <taxon>Paenibacillaceae</taxon>
        <taxon>Paenibacillus</taxon>
    </lineage>
</organism>
<accession>A0A5C4THC2</accession>
<dbReference type="Proteomes" id="UP000307943">
    <property type="component" value="Unassembled WGS sequence"/>
</dbReference>
<dbReference type="AlphaFoldDB" id="A0A5C4THC2"/>
<comment type="caution">
    <text evidence="1">The sequence shown here is derived from an EMBL/GenBank/DDBJ whole genome shotgun (WGS) entry which is preliminary data.</text>
</comment>
<evidence type="ECO:0000313" key="1">
    <source>
        <dbReference type="EMBL" id="TNJ68388.1"/>
    </source>
</evidence>
<keyword evidence="2" id="KW-1185">Reference proteome</keyword>
<evidence type="ECO:0000313" key="2">
    <source>
        <dbReference type="Proteomes" id="UP000307943"/>
    </source>
</evidence>
<gene>
    <name evidence="1" type="ORF">FE784_00615</name>
</gene>
<reference evidence="1 2" key="1">
    <citation type="submission" date="2019-05" db="EMBL/GenBank/DDBJ databases">
        <title>We sequenced the genome of Paenibacillus hemerocallicola KCTC 33185 for further insight into its adaptation and study the phylogeny of Paenibacillus.</title>
        <authorList>
            <person name="Narsing Rao M.P."/>
        </authorList>
    </citation>
    <scope>NUCLEOTIDE SEQUENCE [LARGE SCALE GENOMIC DNA]</scope>
    <source>
        <strain evidence="1 2">KCTC 33185</strain>
    </source>
</reference>